<comment type="caution">
    <text evidence="2">The sequence shown here is derived from an EMBL/GenBank/DDBJ whole genome shotgun (WGS) entry which is preliminary data.</text>
</comment>
<proteinExistence type="predicted"/>
<feature type="transmembrane region" description="Helical" evidence="1">
    <location>
        <begin position="77"/>
        <end position="97"/>
    </location>
</feature>
<keyword evidence="1" id="KW-1133">Transmembrane helix</keyword>
<dbReference type="AlphaFoldDB" id="E2ZCP6"/>
<dbReference type="eggNOG" id="ENOG5033ZUJ">
    <property type="taxonomic scope" value="Bacteria"/>
</dbReference>
<dbReference type="OrthoDB" id="1624391at2"/>
<sequence>MKCRQCDNEAVYADGLCESCHARQQEDVQVMSRAERDGFTGQTVDEEGRVYTEDVREDESLQGRVHIYTKMPLRIKAALAVIIFLIAAVIVGIFGLLLVALPYLLAILGIYIVYSVVRKFLS</sequence>
<keyword evidence="1" id="KW-0812">Transmembrane</keyword>
<dbReference type="Proteomes" id="UP000003195">
    <property type="component" value="Unassembled WGS sequence"/>
</dbReference>
<keyword evidence="1" id="KW-0472">Membrane</keyword>
<protein>
    <submittedName>
        <fullName evidence="2">Uncharacterized protein</fullName>
    </submittedName>
</protein>
<accession>E2ZCP6</accession>
<feature type="transmembrane region" description="Helical" evidence="1">
    <location>
        <begin position="103"/>
        <end position="121"/>
    </location>
</feature>
<evidence type="ECO:0000313" key="2">
    <source>
        <dbReference type="EMBL" id="EFQ03817.1"/>
    </source>
</evidence>
<dbReference type="STRING" id="706434.HMPREF9429_00998"/>
<evidence type="ECO:0000256" key="1">
    <source>
        <dbReference type="SAM" id="Phobius"/>
    </source>
</evidence>
<name>E2ZCP6_9FIRM</name>
<keyword evidence="3" id="KW-1185">Reference proteome</keyword>
<dbReference type="EMBL" id="AECS01000037">
    <property type="protein sequence ID" value="EFQ03817.1"/>
    <property type="molecule type" value="Genomic_DNA"/>
</dbReference>
<dbReference type="HOGENOM" id="CLU_1955023_0_0_9"/>
<reference evidence="2 3" key="1">
    <citation type="submission" date="2010-08" db="EMBL/GenBank/DDBJ databases">
        <authorList>
            <person name="Weinstock G."/>
            <person name="Sodergren E."/>
            <person name="Clifton S."/>
            <person name="Fulton L."/>
            <person name="Fulton B."/>
            <person name="Courtney L."/>
            <person name="Fronick C."/>
            <person name="Harrison M."/>
            <person name="Strong C."/>
            <person name="Farmer C."/>
            <person name="Delahaunty K."/>
            <person name="Markovic C."/>
            <person name="Hall O."/>
            <person name="Minx P."/>
            <person name="Tomlinson C."/>
            <person name="Mitreva M."/>
            <person name="Hou S."/>
            <person name="Chen J."/>
            <person name="Wollam A."/>
            <person name="Pepin K.H."/>
            <person name="Johnson M."/>
            <person name="Bhonagiri V."/>
            <person name="Zhang X."/>
            <person name="Suruliraj S."/>
            <person name="Warren W."/>
            <person name="Chinwalla A."/>
            <person name="Mardis E.R."/>
            <person name="Wilson R.K."/>
        </authorList>
    </citation>
    <scope>NUCLEOTIDE SEQUENCE [LARGE SCALE GENOMIC DNA]</scope>
    <source>
        <strain evidence="2 3">F0359</strain>
    </source>
</reference>
<gene>
    <name evidence="2" type="ORF">HMPREF9429_00998</name>
</gene>
<evidence type="ECO:0000313" key="3">
    <source>
        <dbReference type="Proteomes" id="UP000003195"/>
    </source>
</evidence>
<organism evidence="2 3">
    <name type="scientific">Megasphaera micronuciformis F0359</name>
    <dbReference type="NCBI Taxonomy" id="706434"/>
    <lineage>
        <taxon>Bacteria</taxon>
        <taxon>Bacillati</taxon>
        <taxon>Bacillota</taxon>
        <taxon>Negativicutes</taxon>
        <taxon>Veillonellales</taxon>
        <taxon>Veillonellaceae</taxon>
        <taxon>Megasphaera</taxon>
    </lineage>
</organism>
<dbReference type="RefSeq" id="WP_006942068.1">
    <property type="nucleotide sequence ID" value="NZ_GL538208.1"/>
</dbReference>